<feature type="domain" description="AAA+ ATPase" evidence="1">
    <location>
        <begin position="19"/>
        <end position="140"/>
    </location>
</feature>
<dbReference type="EMBL" id="LGGO01000005">
    <property type="protein sequence ID" value="KUK77787.1"/>
    <property type="molecule type" value="Genomic_DNA"/>
</dbReference>
<organism evidence="2 3">
    <name type="scientific">candidate division WS6 bacterium 34_10</name>
    <dbReference type="NCBI Taxonomy" id="1641389"/>
    <lineage>
        <taxon>Bacteria</taxon>
        <taxon>Candidatus Dojkabacteria</taxon>
    </lineage>
</organism>
<dbReference type="SMART" id="SM00382">
    <property type="entry name" value="AAA"/>
    <property type="match status" value="1"/>
</dbReference>
<dbReference type="PANTHER" id="PTHR43566">
    <property type="entry name" value="CONSERVED PROTEIN"/>
    <property type="match status" value="1"/>
</dbReference>
<comment type="caution">
    <text evidence="2">The sequence shown here is derived from an EMBL/GenBank/DDBJ whole genome shotgun (WGS) entry which is preliminary data.</text>
</comment>
<sequence length="378" mass="44464">MQYTIKRTIEESLREDFFKGKVIILTGPRQVGKTTLVNHILKSYSSIITFNGDNRKDRETLAKNDFEYLDNLIGEKKIVFIDEAQKIDEIGNTLKLFVDNYQEEKQIIATGSSSLNLLSNTSEPLTGRKYTYELFPLSIKEIYSDRHPLDIDKELESLLIYGTYPDIYEGDRETKEKHLIEITKSYLYKDILELENVKNSSSLDSLLAALALQVGSEVSLTELSNLLDLNLRTIERYIDLLEKNYVIFRLPPYFTNQRKVLSKQNKIYFYDLGIRNAIINNFNPLSKRNDRGALWENFLILERMKSNEYEGRHVSKFFWRTYDGAEIDYIEKYADSLDGYEFKWSKERNAPKTWFEYPNATYKLINKENYKEFLNISN</sequence>
<evidence type="ECO:0000313" key="2">
    <source>
        <dbReference type="EMBL" id="KUK77787.1"/>
    </source>
</evidence>
<dbReference type="SUPFAM" id="SSF52540">
    <property type="entry name" value="P-loop containing nucleoside triphosphate hydrolases"/>
    <property type="match status" value="1"/>
</dbReference>
<dbReference type="Pfam" id="PF13173">
    <property type="entry name" value="AAA_14"/>
    <property type="match status" value="1"/>
</dbReference>
<dbReference type="InterPro" id="IPR041682">
    <property type="entry name" value="AAA_14"/>
</dbReference>
<dbReference type="InterPro" id="IPR003593">
    <property type="entry name" value="AAA+_ATPase"/>
</dbReference>
<dbReference type="Pfam" id="PF13635">
    <property type="entry name" value="DUF4143"/>
    <property type="match status" value="1"/>
</dbReference>
<accession>A0A117M0K5</accession>
<proteinExistence type="predicted"/>
<dbReference type="InterPro" id="IPR027417">
    <property type="entry name" value="P-loop_NTPase"/>
</dbReference>
<name>A0A117M0K5_9BACT</name>
<gene>
    <name evidence="2" type="ORF">XD93_0078</name>
</gene>
<dbReference type="AlphaFoldDB" id="A0A117M0K5"/>
<evidence type="ECO:0000259" key="1">
    <source>
        <dbReference type="SMART" id="SM00382"/>
    </source>
</evidence>
<dbReference type="PANTHER" id="PTHR43566:SF1">
    <property type="entry name" value="AAA+ ATPASE DOMAIN-CONTAINING PROTEIN"/>
    <property type="match status" value="1"/>
</dbReference>
<dbReference type="InterPro" id="IPR025420">
    <property type="entry name" value="DUF4143"/>
</dbReference>
<dbReference type="Gene3D" id="3.40.50.300">
    <property type="entry name" value="P-loop containing nucleotide triphosphate hydrolases"/>
    <property type="match status" value="2"/>
</dbReference>
<evidence type="ECO:0000313" key="3">
    <source>
        <dbReference type="Proteomes" id="UP000053904"/>
    </source>
</evidence>
<protein>
    <recommendedName>
        <fullName evidence="1">AAA+ ATPase domain-containing protein</fullName>
    </recommendedName>
</protein>
<dbReference type="Proteomes" id="UP000053904">
    <property type="component" value="Unassembled WGS sequence"/>
</dbReference>
<reference evidence="3" key="1">
    <citation type="journal article" date="2015" name="MBio">
        <title>Genome-Resolved Metagenomic Analysis Reveals Roles for Candidate Phyla and Other Microbial Community Members in Biogeochemical Transformations in Oil Reservoirs.</title>
        <authorList>
            <person name="Hu P."/>
            <person name="Tom L."/>
            <person name="Singh A."/>
            <person name="Thomas B.C."/>
            <person name="Baker B.J."/>
            <person name="Piceno Y.M."/>
            <person name="Andersen G.L."/>
            <person name="Banfield J.F."/>
        </authorList>
    </citation>
    <scope>NUCLEOTIDE SEQUENCE [LARGE SCALE GENOMIC DNA]</scope>
</reference>